<dbReference type="Pfam" id="PF02752">
    <property type="entry name" value="Arrestin_C"/>
    <property type="match status" value="1"/>
</dbReference>
<evidence type="ECO:0000313" key="6">
    <source>
        <dbReference type="Proteomes" id="UP001583172"/>
    </source>
</evidence>
<dbReference type="Gene3D" id="2.60.40.640">
    <property type="match status" value="1"/>
</dbReference>
<organism evidence="5 6">
    <name type="scientific">Humicola insolens</name>
    <name type="common">Soft-rot fungus</name>
    <dbReference type="NCBI Taxonomy" id="85995"/>
    <lineage>
        <taxon>Eukaryota</taxon>
        <taxon>Fungi</taxon>
        <taxon>Dikarya</taxon>
        <taxon>Ascomycota</taxon>
        <taxon>Pezizomycotina</taxon>
        <taxon>Sordariomycetes</taxon>
        <taxon>Sordariomycetidae</taxon>
        <taxon>Sordariales</taxon>
        <taxon>Chaetomiaceae</taxon>
        <taxon>Mycothermus</taxon>
    </lineage>
</organism>
<feature type="compositionally biased region" description="Polar residues" evidence="3">
    <location>
        <begin position="581"/>
        <end position="591"/>
    </location>
</feature>
<feature type="region of interest" description="Disordered" evidence="3">
    <location>
        <begin position="581"/>
        <end position="600"/>
    </location>
</feature>
<evidence type="ECO:0000259" key="4">
    <source>
        <dbReference type="SMART" id="SM01017"/>
    </source>
</evidence>
<proteinExistence type="inferred from homology"/>
<accession>A0ABR3VIK6</accession>
<dbReference type="PANTHER" id="PTHR11188:SF17">
    <property type="entry name" value="FI21816P1"/>
    <property type="match status" value="1"/>
</dbReference>
<comment type="caution">
    <text evidence="5">The sequence shown here is derived from an EMBL/GenBank/DDBJ whole genome shotgun (WGS) entry which is preliminary data.</text>
</comment>
<dbReference type="SMART" id="SM01017">
    <property type="entry name" value="Arrestin_C"/>
    <property type="match status" value="1"/>
</dbReference>
<dbReference type="PANTHER" id="PTHR11188">
    <property type="entry name" value="ARRESTIN DOMAIN CONTAINING PROTEIN"/>
    <property type="match status" value="1"/>
</dbReference>
<dbReference type="InterPro" id="IPR011021">
    <property type="entry name" value="Arrestin-like_N"/>
</dbReference>
<comment type="similarity">
    <text evidence="1">Belongs to the arrestin family.</text>
</comment>
<feature type="domain" description="Arrestin C-terminal-like" evidence="4">
    <location>
        <begin position="197"/>
        <end position="353"/>
    </location>
</feature>
<protein>
    <recommendedName>
        <fullName evidence="4">Arrestin C-terminal-like domain-containing protein</fullName>
    </recommendedName>
</protein>
<dbReference type="EMBL" id="JAZGSY010000068">
    <property type="protein sequence ID" value="KAL1841662.1"/>
    <property type="molecule type" value="Genomic_DNA"/>
</dbReference>
<feature type="compositionally biased region" description="Polar residues" evidence="3">
    <location>
        <begin position="613"/>
        <end position="630"/>
    </location>
</feature>
<dbReference type="Proteomes" id="UP001583172">
    <property type="component" value="Unassembled WGS sequence"/>
</dbReference>
<dbReference type="SUPFAM" id="SSF81296">
    <property type="entry name" value="E set domains"/>
    <property type="match status" value="1"/>
</dbReference>
<dbReference type="Pfam" id="PF00339">
    <property type="entry name" value="Arrestin_N"/>
    <property type="match status" value="1"/>
</dbReference>
<feature type="region of interest" description="Disordered" evidence="3">
    <location>
        <begin position="607"/>
        <end position="637"/>
    </location>
</feature>
<keyword evidence="6" id="KW-1185">Reference proteome</keyword>
<evidence type="ECO:0000256" key="2">
    <source>
        <dbReference type="ARBA" id="ARBA00038766"/>
    </source>
</evidence>
<evidence type="ECO:0000313" key="5">
    <source>
        <dbReference type="EMBL" id="KAL1841662.1"/>
    </source>
</evidence>
<feature type="region of interest" description="Disordered" evidence="3">
    <location>
        <begin position="402"/>
        <end position="423"/>
    </location>
</feature>
<evidence type="ECO:0000256" key="1">
    <source>
        <dbReference type="ARBA" id="ARBA00005298"/>
    </source>
</evidence>
<dbReference type="InterPro" id="IPR014756">
    <property type="entry name" value="Ig_E-set"/>
</dbReference>
<dbReference type="InterPro" id="IPR050357">
    <property type="entry name" value="Arrestin_domain-protein"/>
</dbReference>
<comment type="subunit">
    <text evidence="2">Interacts with hulA.</text>
</comment>
<dbReference type="InterPro" id="IPR011022">
    <property type="entry name" value="Arrestin_C-like"/>
</dbReference>
<sequence>MRSFNLFSSSSRDKCAFFDIRLDNDFLVFRGDEHEAAAQLLKGTLVLCTSSPLKIESIQLKLTGTARYVWTDSKITPSGLSSHKTDKTVPIFEHRWPPFEGVGAPDPEDGSRQLTKGVTLPPGNYEWPFELTLGGDTIESVEGLREASITYKLKAIVSRPNKILHPEIPAEKSLRVIRTLQASALEFLHAMSIENSWPNKIDYSIVVPQKAVVFGSCIPLEIRLTPLLKGLEVGRITVKLMEVHDFIVQTGTAVRQHKKEREIDTWTIPVTREEHWQDVIQGSGPEGWDGQEGWVVHKSLGLPKRLTQCLQDVNAKGIKIRHKLKVVVSLNNPDGHVSELRATLPVSIFISPNMPPDENGAINRQLPSGASRDAATMAPPAYELHKLDQLYEDIEPGVNLASGAASGVSSPLRDHSRSGSSENLPATMFQRGAVQPDLLAHRLHSMALDQHHGNLSWNSNLSAAGAVIPDITSHPVDMARSDSLTPLTRHSSGEPLPASGFDTPPQHVDFPEVAELSRVPSYDTALRTPVRPLTPNDSALPDYLTALSAPSSAPGSPRLRATTISMTSVPAIVSDNTGSSLETAAQEQPLSRTPPPATSYFLAAHPASAPVSRGTSPPASSLHSPSTTHNSTRRPLLSHRRQFSSGLLHSMFHMAGEGDESRRLHLLQARSG</sequence>
<reference evidence="5 6" key="1">
    <citation type="journal article" date="2024" name="Commun. Biol.">
        <title>Comparative genomic analysis of thermophilic fungi reveals convergent evolutionary adaptations and gene losses.</title>
        <authorList>
            <person name="Steindorff A.S."/>
            <person name="Aguilar-Pontes M.V."/>
            <person name="Robinson A.J."/>
            <person name="Andreopoulos B."/>
            <person name="LaButti K."/>
            <person name="Kuo A."/>
            <person name="Mondo S."/>
            <person name="Riley R."/>
            <person name="Otillar R."/>
            <person name="Haridas S."/>
            <person name="Lipzen A."/>
            <person name="Grimwood J."/>
            <person name="Schmutz J."/>
            <person name="Clum A."/>
            <person name="Reid I.D."/>
            <person name="Moisan M.C."/>
            <person name="Butler G."/>
            <person name="Nguyen T.T.M."/>
            <person name="Dewar K."/>
            <person name="Conant G."/>
            <person name="Drula E."/>
            <person name="Henrissat B."/>
            <person name="Hansel C."/>
            <person name="Singer S."/>
            <person name="Hutchinson M.I."/>
            <person name="de Vries R.P."/>
            <person name="Natvig D.O."/>
            <person name="Powell A.J."/>
            <person name="Tsang A."/>
            <person name="Grigoriev I.V."/>
        </authorList>
    </citation>
    <scope>NUCLEOTIDE SEQUENCE [LARGE SCALE GENOMIC DNA]</scope>
    <source>
        <strain evidence="5 6">CBS 620.91</strain>
    </source>
</reference>
<name>A0ABR3VIK6_HUMIN</name>
<gene>
    <name evidence="5" type="ORF">VTJ49DRAFT_6768</name>
</gene>
<evidence type="ECO:0000256" key="3">
    <source>
        <dbReference type="SAM" id="MobiDB-lite"/>
    </source>
</evidence>
<dbReference type="InterPro" id="IPR014752">
    <property type="entry name" value="Arrestin-like_C"/>
</dbReference>